<dbReference type="EMBL" id="JABBPG010000001">
    <property type="protein sequence ID" value="NOU49533.1"/>
    <property type="molecule type" value="Genomic_DNA"/>
</dbReference>
<proteinExistence type="predicted"/>
<dbReference type="Pfam" id="PF26078">
    <property type="entry name" value="Baseplate_J_M"/>
    <property type="match status" value="1"/>
</dbReference>
<dbReference type="PANTHER" id="PTHR35862:SF1">
    <property type="entry name" value="FELS-2 PROPHAGE PROTEIN"/>
    <property type="match status" value="1"/>
</dbReference>
<evidence type="ECO:0000259" key="1">
    <source>
        <dbReference type="Pfam" id="PF26078"/>
    </source>
</evidence>
<evidence type="ECO:0000313" key="3">
    <source>
        <dbReference type="Proteomes" id="UP000586305"/>
    </source>
</evidence>
<reference evidence="2 3" key="1">
    <citation type="submission" date="2020-04" db="EMBL/GenBank/DDBJ databases">
        <title>Pseudoalteromonas caenipelagi sp. nov., isolated from a tidal flat.</title>
        <authorList>
            <person name="Park S."/>
            <person name="Yoon J.-H."/>
        </authorList>
    </citation>
    <scope>NUCLEOTIDE SEQUENCE [LARGE SCALE GENOMIC DNA]</scope>
    <source>
        <strain evidence="2 3">JBTF-M23</strain>
    </source>
</reference>
<dbReference type="PIRSF" id="PIRSF020481">
    <property type="entry name" value="BAP"/>
    <property type="match status" value="1"/>
</dbReference>
<dbReference type="InterPro" id="IPR014507">
    <property type="entry name" value="Baseplate_assembly_J_pred"/>
</dbReference>
<protein>
    <submittedName>
        <fullName evidence="2">Baseplate protein</fullName>
    </submittedName>
</protein>
<dbReference type="InterPro" id="IPR058531">
    <property type="entry name" value="Baseplate_J_M"/>
</dbReference>
<organism evidence="2 3">
    <name type="scientific">Pseudoalteromonas caenipelagi</name>
    <dbReference type="NCBI Taxonomy" id="2726988"/>
    <lineage>
        <taxon>Bacteria</taxon>
        <taxon>Pseudomonadati</taxon>
        <taxon>Pseudomonadota</taxon>
        <taxon>Gammaproteobacteria</taxon>
        <taxon>Alteromonadales</taxon>
        <taxon>Pseudoalteromonadaceae</taxon>
        <taxon>Pseudoalteromonas</taxon>
    </lineage>
</organism>
<dbReference type="InterPro" id="IPR052726">
    <property type="entry name" value="Phage_Baseplate_Hub"/>
</dbReference>
<keyword evidence="3" id="KW-1185">Reference proteome</keyword>
<dbReference type="RefSeq" id="WP_171624601.1">
    <property type="nucleotide sequence ID" value="NZ_JABBPG010000001.1"/>
</dbReference>
<comment type="caution">
    <text evidence="2">The sequence shown here is derived from an EMBL/GenBank/DDBJ whole genome shotgun (WGS) entry which is preliminary data.</text>
</comment>
<sequence>MNNAIELSRLAVPDVIENLDYQAIYQQMYDSLLDELPDYTPLVSDPAVKLLEIAATRELLLRQRINDAARSVMVAYAKGKDLDHLGRLFGVERSQNEDDERYRQRIPLSLESYSMAGTMGAYEYQTMAASQDVKDVYVYSSMPGVVDVKVLPQQGVDPIEVISQVRAHLNNDDIRPLTDLVKVHNVEPKTYQINAQVYLNELADKTQVSEQINRKLKTFISEHYKLGQEIPHSGIIDMLHQAGVRKVKLFEPVDDLPCGIDEAAVADAINIEYL</sequence>
<accession>A0A849VA81</accession>
<evidence type="ECO:0000313" key="2">
    <source>
        <dbReference type="EMBL" id="NOU49533.1"/>
    </source>
</evidence>
<name>A0A849VA81_9GAMM</name>
<dbReference type="Proteomes" id="UP000586305">
    <property type="component" value="Unassembled WGS sequence"/>
</dbReference>
<dbReference type="PANTHER" id="PTHR35862">
    <property type="entry name" value="FELS-2 PROPHAGE PROTEIN"/>
    <property type="match status" value="1"/>
</dbReference>
<gene>
    <name evidence="2" type="ORF">HG263_03085</name>
</gene>
<feature type="domain" description="Baseplate J-like central" evidence="1">
    <location>
        <begin position="115"/>
        <end position="183"/>
    </location>
</feature>
<dbReference type="AlphaFoldDB" id="A0A849VA81"/>